<evidence type="ECO:0000313" key="3">
    <source>
        <dbReference type="EMBL" id="AMF95366.1"/>
    </source>
</evidence>
<dbReference type="EMBL" id="UHIP01000001">
    <property type="protein sequence ID" value="SUP28304.1"/>
    <property type="molecule type" value="Genomic_DNA"/>
</dbReference>
<sequence length="502" mass="58833">MLGFPLPYRDELLYSTIARHGIHSGTVSPKELLSEVFGDRKILATSDLPSHLKRIAALYPEEVGITPESLLYRNTLFPLYAPFVGEARRFALIRELTANGKSFVHLTTGAAASRIKQPMYLRYCHECIREQLSKHGECYWRRDWQVAGAESCSVHGSLVDSKIRRHDAHRHRFQAADLDVCPLVEQQPDEWQSDLLAQSIGELLNLEQRVTPEFSQWSRWYANLAADHSFNRGSLVRHELVREKVVGFWGAGWLSRYGLLSDNTETNWLRNIFRKHRKAFSYLEHLVVLHAFMEPGWKVAEVIDVVARLEPNEKTPAKELTGTGESELSKYRNRWLAAVKEHGTKRARLSGFGDIYAWLYRRDRQWLLEVNRSHKVPEPKHQTKVDWHRRDVETLKILISLRNESELRLDDPRRSRNWYLNRLEHKAGIEKHLDLLPLCSLFFDRHCENIFEYQIRRMTRTAIRITRNGEPLKRWQMLRWSGLSEERLTEQACRFLKEVLGI</sequence>
<accession>A0AAX2LTT2</accession>
<dbReference type="Pfam" id="PF06527">
    <property type="entry name" value="TniQ"/>
    <property type="match status" value="1"/>
</dbReference>
<dbReference type="EMBL" id="CP014035">
    <property type="protein sequence ID" value="AMF95366.1"/>
    <property type="molecule type" value="Genomic_DNA"/>
</dbReference>
<dbReference type="InterPro" id="IPR032750">
    <property type="entry name" value="TnsD_C"/>
</dbReference>
<name>A0AAX2LTT2_VIBFL</name>
<dbReference type="KEGG" id="vfl:AL536_18305"/>
<protein>
    <submittedName>
        <fullName evidence="3">Transposase</fullName>
    </submittedName>
</protein>
<feature type="domain" description="TniQ" evidence="1">
    <location>
        <begin position="4"/>
        <end position="156"/>
    </location>
</feature>
<reference evidence="3" key="2">
    <citation type="submission" date="2018-01" db="EMBL/GenBank/DDBJ databases">
        <title>FDA dAtabase for Regulatory Grade micrObial Sequences (FDA-ARGOS): Supporting development and validation of Infectious Disease Dx tests.</title>
        <authorList>
            <person name="Hoffmann M."/>
            <person name="Allard M."/>
            <person name="Evans P."/>
            <person name="Brown E."/>
            <person name="Tallon L."/>
            <person name="Sadzewicz L."/>
            <person name="Sengamalay N."/>
            <person name="Ott S."/>
            <person name="Godinez A."/>
            <person name="Nagaraj S."/>
            <person name="Vyas G."/>
            <person name="Aluvathingal J."/>
            <person name="Nadendla S."/>
            <person name="Geyer C."/>
            <person name="Sichtig H."/>
        </authorList>
    </citation>
    <scope>NUCLEOTIDE SEQUENCE</scope>
    <source>
        <strain evidence="3">ATCC 33809</strain>
    </source>
</reference>
<gene>
    <name evidence="3" type="ORF">AL536_18305</name>
    <name evidence="4" type="ORF">NCTC11327_02422</name>
</gene>
<dbReference type="RefSeq" id="WP_061056895.1">
    <property type="nucleotide sequence ID" value="NZ_CABLBX010000020.1"/>
</dbReference>
<evidence type="ECO:0000259" key="1">
    <source>
        <dbReference type="Pfam" id="PF06527"/>
    </source>
</evidence>
<evidence type="ECO:0000259" key="2">
    <source>
        <dbReference type="Pfam" id="PF15978"/>
    </source>
</evidence>
<evidence type="ECO:0000313" key="5">
    <source>
        <dbReference type="Proteomes" id="UP000057088"/>
    </source>
</evidence>
<feature type="domain" description="Transposon Tn7 transposition protein TnsD C-terminal" evidence="2">
    <location>
        <begin position="315"/>
        <end position="440"/>
    </location>
</feature>
<keyword evidence="5" id="KW-1185">Reference proteome</keyword>
<reference evidence="4 6" key="3">
    <citation type="submission" date="2018-06" db="EMBL/GenBank/DDBJ databases">
        <authorList>
            <consortium name="Pathogen Informatics"/>
            <person name="Doyle S."/>
        </authorList>
    </citation>
    <scope>NUCLEOTIDE SEQUENCE [LARGE SCALE GENOMIC DNA]</scope>
    <source>
        <strain evidence="4 6">NCTC11327</strain>
    </source>
</reference>
<dbReference type="AlphaFoldDB" id="A0AAX2LTT2"/>
<dbReference type="Pfam" id="PF15978">
    <property type="entry name" value="TnsD"/>
    <property type="match status" value="1"/>
</dbReference>
<dbReference type="InterPro" id="IPR009492">
    <property type="entry name" value="TniQ"/>
</dbReference>
<dbReference type="Proteomes" id="UP000057088">
    <property type="component" value="Chromosome 2"/>
</dbReference>
<dbReference type="GeneID" id="29387494"/>
<reference evidence="5" key="1">
    <citation type="submission" date="2015-12" db="EMBL/GenBank/DDBJ databases">
        <title>FDA dAtabase for Regulatory Grade micrObial Sequences (FDA-ARGOS): Supporting development and validation of Infectious Disease Dx tests.</title>
        <authorList>
            <person name="Hoffmann M."/>
            <person name="Allard M."/>
            <person name="Evans P."/>
            <person name="Brown E."/>
            <person name="Tallon L.J."/>
            <person name="Sadzewicz L."/>
            <person name="Sengamalay N."/>
            <person name="Ott S."/>
            <person name="Godinez A."/>
            <person name="Nagaraj S."/>
            <person name="Vyas G."/>
            <person name="Aluvathingal J."/>
            <person name="Nadendla S."/>
            <person name="Geyer C."/>
            <person name="Sichtig H."/>
        </authorList>
    </citation>
    <scope>NUCLEOTIDE SEQUENCE [LARGE SCALE GENOMIC DNA]</scope>
    <source>
        <strain evidence="5">ATCC 33809</strain>
    </source>
</reference>
<evidence type="ECO:0000313" key="6">
    <source>
        <dbReference type="Proteomes" id="UP000254626"/>
    </source>
</evidence>
<proteinExistence type="predicted"/>
<evidence type="ECO:0000313" key="4">
    <source>
        <dbReference type="EMBL" id="SUP28304.1"/>
    </source>
</evidence>
<dbReference type="Proteomes" id="UP000254626">
    <property type="component" value="Unassembled WGS sequence"/>
</dbReference>
<organism evidence="4 6">
    <name type="scientific">Vibrio fluvialis</name>
    <dbReference type="NCBI Taxonomy" id="676"/>
    <lineage>
        <taxon>Bacteria</taxon>
        <taxon>Pseudomonadati</taxon>
        <taxon>Pseudomonadota</taxon>
        <taxon>Gammaproteobacteria</taxon>
        <taxon>Vibrionales</taxon>
        <taxon>Vibrionaceae</taxon>
        <taxon>Vibrio</taxon>
    </lineage>
</organism>